<dbReference type="Proteomes" id="UP001501444">
    <property type="component" value="Unassembled WGS sequence"/>
</dbReference>
<evidence type="ECO:0000313" key="3">
    <source>
        <dbReference type="EMBL" id="GAA2371243.1"/>
    </source>
</evidence>
<dbReference type="SUPFAM" id="SSF53474">
    <property type="entry name" value="alpha/beta-Hydrolases"/>
    <property type="match status" value="1"/>
</dbReference>
<protein>
    <submittedName>
        <fullName evidence="3">PHB depolymerase family esterase</fullName>
    </submittedName>
</protein>
<dbReference type="InterPro" id="IPR029058">
    <property type="entry name" value="AB_hydrolase_fold"/>
</dbReference>
<dbReference type="InterPro" id="IPR050955">
    <property type="entry name" value="Plant_Biomass_Hydrol_Est"/>
</dbReference>
<accession>A0ABN3H781</accession>
<dbReference type="PANTHER" id="PTHR43037:SF5">
    <property type="entry name" value="FERULOYL ESTERASE"/>
    <property type="match status" value="1"/>
</dbReference>
<name>A0ABN3H781_9ACTN</name>
<evidence type="ECO:0000256" key="2">
    <source>
        <dbReference type="ARBA" id="ARBA00022801"/>
    </source>
</evidence>
<keyword evidence="4" id="KW-1185">Reference proteome</keyword>
<reference evidence="3 4" key="1">
    <citation type="journal article" date="2019" name="Int. J. Syst. Evol. Microbiol.">
        <title>The Global Catalogue of Microorganisms (GCM) 10K type strain sequencing project: providing services to taxonomists for standard genome sequencing and annotation.</title>
        <authorList>
            <consortium name="The Broad Institute Genomics Platform"/>
            <consortium name="The Broad Institute Genome Sequencing Center for Infectious Disease"/>
            <person name="Wu L."/>
            <person name="Ma J."/>
        </authorList>
    </citation>
    <scope>NUCLEOTIDE SEQUENCE [LARGE SCALE GENOMIC DNA]</scope>
    <source>
        <strain evidence="3 4">JCM 3272</strain>
    </source>
</reference>
<organism evidence="3 4">
    <name type="scientific">Dactylosporangium salmoneum</name>
    <dbReference type="NCBI Taxonomy" id="53361"/>
    <lineage>
        <taxon>Bacteria</taxon>
        <taxon>Bacillati</taxon>
        <taxon>Actinomycetota</taxon>
        <taxon>Actinomycetes</taxon>
        <taxon>Micromonosporales</taxon>
        <taxon>Micromonosporaceae</taxon>
        <taxon>Dactylosporangium</taxon>
    </lineage>
</organism>
<dbReference type="EMBL" id="BAAARV010000071">
    <property type="protein sequence ID" value="GAA2371243.1"/>
    <property type="molecule type" value="Genomic_DNA"/>
</dbReference>
<keyword evidence="1" id="KW-0732">Signal</keyword>
<keyword evidence="2" id="KW-0378">Hydrolase</keyword>
<evidence type="ECO:0000313" key="4">
    <source>
        <dbReference type="Proteomes" id="UP001501444"/>
    </source>
</evidence>
<proteinExistence type="predicted"/>
<sequence>MGRRPPLPAAAVLVVVVFLALTASRAPSVRTLPGPPVRWTQATVPIVVDGLARSYLLVRPWPAGAVRLPVLVDLHGCCVTPDYERQRSGFADVTGPAILVYPTGVGQSWNAGNCCGAAQAAAVDDVAFLTAVVDKVLATQPDAASGRVFLVGYSNGGKMALRMACAAPRRFAAVASYAAVSSMPCPDPAPVSLLEIASTGDPDLTIGAGGAPHTLGGYIQPTVDAQVEQYRRANRCAGTPVTHTQGSLTTSTWARCGTGRCVRLAVYHGGSHDWPQGDDTTPSAAQATWDFFSATAGCRH</sequence>
<dbReference type="Gene3D" id="3.40.50.1820">
    <property type="entry name" value="alpha/beta hydrolase"/>
    <property type="match status" value="1"/>
</dbReference>
<comment type="caution">
    <text evidence="3">The sequence shown here is derived from an EMBL/GenBank/DDBJ whole genome shotgun (WGS) entry which is preliminary data.</text>
</comment>
<dbReference type="InterPro" id="IPR010126">
    <property type="entry name" value="Esterase_phb"/>
</dbReference>
<dbReference type="PANTHER" id="PTHR43037">
    <property type="entry name" value="UNNAMED PRODUCT-RELATED"/>
    <property type="match status" value="1"/>
</dbReference>
<dbReference type="Pfam" id="PF10503">
    <property type="entry name" value="Esterase_PHB"/>
    <property type="match status" value="1"/>
</dbReference>
<dbReference type="RefSeq" id="WP_344617121.1">
    <property type="nucleotide sequence ID" value="NZ_BAAARV010000071.1"/>
</dbReference>
<gene>
    <name evidence="3" type="ORF">GCM10010170_072550</name>
</gene>
<evidence type="ECO:0000256" key="1">
    <source>
        <dbReference type="ARBA" id="ARBA00022729"/>
    </source>
</evidence>